<dbReference type="WBParaSite" id="nRc.2.0.1.t03288-RA">
    <property type="protein sequence ID" value="nRc.2.0.1.t03288-RA"/>
    <property type="gene ID" value="nRc.2.0.1.g03288"/>
</dbReference>
<protein>
    <submittedName>
        <fullName evidence="2">Ovule protein</fullName>
    </submittedName>
</protein>
<dbReference type="Proteomes" id="UP000887565">
    <property type="component" value="Unplaced"/>
</dbReference>
<accession>A0A915HMV9</accession>
<dbReference type="AlphaFoldDB" id="A0A915HMV9"/>
<evidence type="ECO:0000313" key="1">
    <source>
        <dbReference type="Proteomes" id="UP000887565"/>
    </source>
</evidence>
<reference evidence="2" key="1">
    <citation type="submission" date="2022-11" db="UniProtKB">
        <authorList>
            <consortium name="WormBaseParasite"/>
        </authorList>
    </citation>
    <scope>IDENTIFICATION</scope>
</reference>
<organism evidence="1 2">
    <name type="scientific">Romanomermis culicivorax</name>
    <name type="common">Nematode worm</name>
    <dbReference type="NCBI Taxonomy" id="13658"/>
    <lineage>
        <taxon>Eukaryota</taxon>
        <taxon>Metazoa</taxon>
        <taxon>Ecdysozoa</taxon>
        <taxon>Nematoda</taxon>
        <taxon>Enoplea</taxon>
        <taxon>Dorylaimia</taxon>
        <taxon>Mermithida</taxon>
        <taxon>Mermithoidea</taxon>
        <taxon>Mermithidae</taxon>
        <taxon>Romanomermis</taxon>
    </lineage>
</organism>
<sequence>MTTVSRCFIGPPKKVIRLSLIFYSNVEFGPTRQIWETIRPYIWQPLTAIEKLFPNFYTCFEIQMFIICG</sequence>
<keyword evidence="1" id="KW-1185">Reference proteome</keyword>
<evidence type="ECO:0000313" key="2">
    <source>
        <dbReference type="WBParaSite" id="nRc.2.0.1.t03288-RA"/>
    </source>
</evidence>
<proteinExistence type="predicted"/>
<name>A0A915HMV9_ROMCU</name>